<accession>A0ABD0JEL7</accession>
<evidence type="ECO:0000259" key="7">
    <source>
        <dbReference type="PROSITE" id="PS50119"/>
    </source>
</evidence>
<name>A0ABD0JEL7_9CAEN</name>
<dbReference type="InterPro" id="IPR000315">
    <property type="entry name" value="Znf_B-box"/>
</dbReference>
<feature type="region of interest" description="Disordered" evidence="5">
    <location>
        <begin position="1"/>
        <end position="21"/>
    </location>
</feature>
<dbReference type="Pfam" id="PF00643">
    <property type="entry name" value="zf-B_box"/>
    <property type="match status" value="1"/>
</dbReference>
<dbReference type="SMART" id="SM00336">
    <property type="entry name" value="BBOX"/>
    <property type="match status" value="2"/>
</dbReference>
<comment type="caution">
    <text evidence="8">The sequence shown here is derived from an EMBL/GenBank/DDBJ whole genome shotgun (WGS) entry which is preliminary data.</text>
</comment>
<sequence length="476" mass="52795">MATNKSKSKRPSRPPQAAASDSSRHQDCALCLEQYKSPRILPCFHTFCLTCLERLTQNSPRTGSFPCPTCRTSIQIPQGGVGKFQVNFYVEAAIGSMQSGQGASACLCNMCGTQNATSKCMDCDQFACDNCTAIHARIGAARSHTVLNLNAQNQSSPTVMKERYCSTHKDEKVRFFCTQCNCVLCRDCKLTTHEGHPTTDLSQRSQAAKRMLLNVTTKSRTSLTPKLKNSLKRAEKHKEDLVTKKAQILATFRQRAEAIKKTVDTCLKEAEKNLHVESREVEKNVAQTIDDMQQQIACVESLCSHAEQVVKSGCDADILSLPSQMAEFFGGNASNPQVFGHQSQMRRDPYTGYDQYGYTDLGNSRLQVFTNENWRETIQLTDSTTGNCFRGYGYGQNLGQTGQLKPAISQQIGTVQRMPVVAQIQVVGRSYTSTQWCGNRQQQPFTADSEEVDIAGISQEIAQIQRLVSGWAQQTQ</sequence>
<gene>
    <name evidence="8" type="ORF">BaRGS_00035271</name>
</gene>
<evidence type="ECO:0000256" key="3">
    <source>
        <dbReference type="ARBA" id="ARBA00022833"/>
    </source>
</evidence>
<keyword evidence="9" id="KW-1185">Reference proteome</keyword>
<dbReference type="SMART" id="SM00184">
    <property type="entry name" value="RING"/>
    <property type="match status" value="1"/>
</dbReference>
<reference evidence="8 9" key="1">
    <citation type="journal article" date="2023" name="Sci. Data">
        <title>Genome assembly of the Korean intertidal mud-creeper Batillaria attramentaria.</title>
        <authorList>
            <person name="Patra A.K."/>
            <person name="Ho P.T."/>
            <person name="Jun S."/>
            <person name="Lee S.J."/>
            <person name="Kim Y."/>
            <person name="Won Y.J."/>
        </authorList>
    </citation>
    <scope>NUCLEOTIDE SEQUENCE [LARGE SCALE GENOMIC DNA]</scope>
    <source>
        <strain evidence="8">Wonlab-2016</strain>
    </source>
</reference>
<dbReference type="PANTHER" id="PTHR25462:SF296">
    <property type="entry name" value="MEIOTIC P26, ISOFORM F"/>
    <property type="match status" value="1"/>
</dbReference>
<feature type="domain" description="RING-type" evidence="6">
    <location>
        <begin position="28"/>
        <end position="71"/>
    </location>
</feature>
<dbReference type="PROSITE" id="PS50119">
    <property type="entry name" value="ZF_BBOX"/>
    <property type="match status" value="2"/>
</dbReference>
<dbReference type="Gene3D" id="3.30.40.10">
    <property type="entry name" value="Zinc/RING finger domain, C3HC4 (zinc finger)"/>
    <property type="match status" value="1"/>
</dbReference>
<keyword evidence="1" id="KW-0479">Metal-binding</keyword>
<dbReference type="PROSITE" id="PS00518">
    <property type="entry name" value="ZF_RING_1"/>
    <property type="match status" value="1"/>
</dbReference>
<dbReference type="Proteomes" id="UP001519460">
    <property type="component" value="Unassembled WGS sequence"/>
</dbReference>
<dbReference type="PROSITE" id="PS50089">
    <property type="entry name" value="ZF_RING_2"/>
    <property type="match status" value="1"/>
</dbReference>
<dbReference type="InterPro" id="IPR017907">
    <property type="entry name" value="Znf_RING_CS"/>
</dbReference>
<dbReference type="CDD" id="cd19757">
    <property type="entry name" value="Bbox1"/>
    <property type="match status" value="1"/>
</dbReference>
<dbReference type="Pfam" id="PF13639">
    <property type="entry name" value="zf-RING_2"/>
    <property type="match status" value="1"/>
</dbReference>
<dbReference type="InterPro" id="IPR001841">
    <property type="entry name" value="Znf_RING"/>
</dbReference>
<dbReference type="GO" id="GO:0008270">
    <property type="term" value="F:zinc ion binding"/>
    <property type="evidence" value="ECO:0007669"/>
    <property type="project" value="UniProtKB-KW"/>
</dbReference>
<evidence type="ECO:0000313" key="8">
    <source>
        <dbReference type="EMBL" id="KAK7473484.1"/>
    </source>
</evidence>
<dbReference type="PANTHER" id="PTHR25462">
    <property type="entry name" value="BONUS, ISOFORM C-RELATED"/>
    <property type="match status" value="1"/>
</dbReference>
<dbReference type="InterPro" id="IPR047153">
    <property type="entry name" value="TRIM45/56/19-like"/>
</dbReference>
<keyword evidence="3" id="KW-0862">Zinc</keyword>
<dbReference type="EMBL" id="JACVVK020000468">
    <property type="protein sequence ID" value="KAK7473484.1"/>
    <property type="molecule type" value="Genomic_DNA"/>
</dbReference>
<dbReference type="Pfam" id="PF22586">
    <property type="entry name" value="ANCHR-like_BBOX"/>
    <property type="match status" value="1"/>
</dbReference>
<evidence type="ECO:0000256" key="5">
    <source>
        <dbReference type="SAM" id="MobiDB-lite"/>
    </source>
</evidence>
<dbReference type="InterPro" id="IPR013083">
    <property type="entry name" value="Znf_RING/FYVE/PHD"/>
</dbReference>
<feature type="domain" description="B box-type" evidence="7">
    <location>
        <begin position="160"/>
        <end position="201"/>
    </location>
</feature>
<keyword evidence="2 4" id="KW-0863">Zinc-finger</keyword>
<organism evidence="8 9">
    <name type="scientific">Batillaria attramentaria</name>
    <dbReference type="NCBI Taxonomy" id="370345"/>
    <lineage>
        <taxon>Eukaryota</taxon>
        <taxon>Metazoa</taxon>
        <taxon>Spiralia</taxon>
        <taxon>Lophotrochozoa</taxon>
        <taxon>Mollusca</taxon>
        <taxon>Gastropoda</taxon>
        <taxon>Caenogastropoda</taxon>
        <taxon>Sorbeoconcha</taxon>
        <taxon>Cerithioidea</taxon>
        <taxon>Batillariidae</taxon>
        <taxon>Batillaria</taxon>
    </lineage>
</organism>
<feature type="domain" description="B box-type" evidence="7">
    <location>
        <begin position="103"/>
        <end position="149"/>
    </location>
</feature>
<evidence type="ECO:0000256" key="2">
    <source>
        <dbReference type="ARBA" id="ARBA00022771"/>
    </source>
</evidence>
<evidence type="ECO:0000259" key="6">
    <source>
        <dbReference type="PROSITE" id="PS50089"/>
    </source>
</evidence>
<evidence type="ECO:0000256" key="1">
    <source>
        <dbReference type="ARBA" id="ARBA00022723"/>
    </source>
</evidence>
<evidence type="ECO:0000256" key="4">
    <source>
        <dbReference type="PROSITE-ProRule" id="PRU00024"/>
    </source>
</evidence>
<dbReference type="AlphaFoldDB" id="A0ABD0JEL7"/>
<proteinExistence type="predicted"/>
<dbReference type="SUPFAM" id="SSF57845">
    <property type="entry name" value="B-box zinc-binding domain"/>
    <property type="match status" value="1"/>
</dbReference>
<dbReference type="SUPFAM" id="SSF57850">
    <property type="entry name" value="RING/U-box"/>
    <property type="match status" value="1"/>
</dbReference>
<protein>
    <submittedName>
        <fullName evidence="8">Uncharacterized protein</fullName>
    </submittedName>
</protein>
<evidence type="ECO:0000313" key="9">
    <source>
        <dbReference type="Proteomes" id="UP001519460"/>
    </source>
</evidence>
<feature type="compositionally biased region" description="Basic residues" evidence="5">
    <location>
        <begin position="1"/>
        <end position="12"/>
    </location>
</feature>
<dbReference type="Gene3D" id="3.30.160.60">
    <property type="entry name" value="Classic Zinc Finger"/>
    <property type="match status" value="1"/>
</dbReference>